<name>A0A812JQN3_SYMPI</name>
<evidence type="ECO:0000313" key="3">
    <source>
        <dbReference type="Proteomes" id="UP000649617"/>
    </source>
</evidence>
<protein>
    <submittedName>
        <fullName evidence="2">Uncharacterized protein</fullName>
    </submittedName>
</protein>
<comment type="caution">
    <text evidence="2">The sequence shown here is derived from an EMBL/GenBank/DDBJ whole genome shotgun (WGS) entry which is preliminary data.</text>
</comment>
<gene>
    <name evidence="2" type="ORF">SPIL2461_LOCUS2349</name>
</gene>
<organism evidence="2 3">
    <name type="scientific">Symbiodinium pilosum</name>
    <name type="common">Dinoflagellate</name>
    <dbReference type="NCBI Taxonomy" id="2952"/>
    <lineage>
        <taxon>Eukaryota</taxon>
        <taxon>Sar</taxon>
        <taxon>Alveolata</taxon>
        <taxon>Dinophyceae</taxon>
        <taxon>Suessiales</taxon>
        <taxon>Symbiodiniaceae</taxon>
        <taxon>Symbiodinium</taxon>
    </lineage>
</organism>
<feature type="compositionally biased region" description="Basic residues" evidence="1">
    <location>
        <begin position="9"/>
        <end position="19"/>
    </location>
</feature>
<accession>A0A812JQN3</accession>
<dbReference type="Proteomes" id="UP000649617">
    <property type="component" value="Unassembled WGS sequence"/>
</dbReference>
<evidence type="ECO:0000256" key="1">
    <source>
        <dbReference type="SAM" id="MobiDB-lite"/>
    </source>
</evidence>
<proteinExistence type="predicted"/>
<reference evidence="2" key="1">
    <citation type="submission" date="2021-02" db="EMBL/GenBank/DDBJ databases">
        <authorList>
            <person name="Dougan E. K."/>
            <person name="Rhodes N."/>
            <person name="Thang M."/>
            <person name="Chan C."/>
        </authorList>
    </citation>
    <scope>NUCLEOTIDE SEQUENCE</scope>
</reference>
<feature type="region of interest" description="Disordered" evidence="1">
    <location>
        <begin position="96"/>
        <end position="160"/>
    </location>
</feature>
<dbReference type="AlphaFoldDB" id="A0A812JQN3"/>
<feature type="compositionally biased region" description="Acidic residues" evidence="1">
    <location>
        <begin position="145"/>
        <end position="160"/>
    </location>
</feature>
<sequence length="160" mass="17827">MSPEQLRFQPKKIRRRRRRYEYGNPDDDEEEAGANPVAAEYFKKAIEKGDRRLLLSTVPKGRKTMHGALLGVETAIENGVAEKLLAAIRVLPESLQDAGPAEDSGHWCPGPPGVKLFPDHPLPPLPQADAKSVKDSEDEKKPEINLDDLEDMSGVEYEDE</sequence>
<evidence type="ECO:0000313" key="2">
    <source>
        <dbReference type="EMBL" id="CAE7211851.1"/>
    </source>
</evidence>
<keyword evidence="3" id="KW-1185">Reference proteome</keyword>
<dbReference type="OrthoDB" id="428766at2759"/>
<feature type="region of interest" description="Disordered" evidence="1">
    <location>
        <begin position="1"/>
        <end position="35"/>
    </location>
</feature>
<dbReference type="EMBL" id="CAJNIZ010002557">
    <property type="protein sequence ID" value="CAE7211851.1"/>
    <property type="molecule type" value="Genomic_DNA"/>
</dbReference>
<feature type="compositionally biased region" description="Basic and acidic residues" evidence="1">
    <location>
        <begin position="131"/>
        <end position="144"/>
    </location>
</feature>